<feature type="domain" description="HTH merR-type" evidence="2">
    <location>
        <begin position="1"/>
        <end position="68"/>
    </location>
</feature>
<evidence type="ECO:0000259" key="2">
    <source>
        <dbReference type="PROSITE" id="PS50937"/>
    </source>
</evidence>
<dbReference type="PRINTS" id="PR00040">
    <property type="entry name" value="HTHMERR"/>
</dbReference>
<name>A0A6L3VV57_9ACTN</name>
<evidence type="ECO:0000313" key="4">
    <source>
        <dbReference type="Proteomes" id="UP000483004"/>
    </source>
</evidence>
<dbReference type="AlphaFoldDB" id="A0A6L3VV57"/>
<dbReference type="InterPro" id="IPR000551">
    <property type="entry name" value="MerR-type_HTH_dom"/>
</dbReference>
<accession>A0A6L3VV57</accession>
<reference evidence="3 4" key="1">
    <citation type="submission" date="2019-09" db="EMBL/GenBank/DDBJ databases">
        <title>Actinomadura physcomitrii sp. nov., a novel actinomycete isolated from moss [Physcomitrium sphaericum (Ludw) Fuernr].</title>
        <authorList>
            <person name="Liu C."/>
            <person name="Zhuang X."/>
        </authorList>
    </citation>
    <scope>NUCLEOTIDE SEQUENCE [LARGE SCALE GENOMIC DNA]</scope>
    <source>
        <strain evidence="3 4">CYP1-1B</strain>
    </source>
</reference>
<protein>
    <submittedName>
        <fullName evidence="3">MerR family transcriptional regulator</fullName>
    </submittedName>
</protein>
<dbReference type="Pfam" id="PF13411">
    <property type="entry name" value="MerR_1"/>
    <property type="match status" value="1"/>
</dbReference>
<dbReference type="Proteomes" id="UP000483004">
    <property type="component" value="Unassembled WGS sequence"/>
</dbReference>
<comment type="caution">
    <text evidence="3">The sequence shown here is derived from an EMBL/GenBank/DDBJ whole genome shotgun (WGS) entry which is preliminary data.</text>
</comment>
<proteinExistence type="predicted"/>
<keyword evidence="4" id="KW-1185">Reference proteome</keyword>
<dbReference type="EMBL" id="WBMR01000030">
    <property type="protein sequence ID" value="KAB2382790.1"/>
    <property type="molecule type" value="Genomic_DNA"/>
</dbReference>
<keyword evidence="1" id="KW-0238">DNA-binding</keyword>
<dbReference type="PROSITE" id="PS50937">
    <property type="entry name" value="HTH_MERR_2"/>
    <property type="match status" value="1"/>
</dbReference>
<dbReference type="SMART" id="SM00422">
    <property type="entry name" value="HTH_MERR"/>
    <property type="match status" value="1"/>
</dbReference>
<evidence type="ECO:0000256" key="1">
    <source>
        <dbReference type="ARBA" id="ARBA00023125"/>
    </source>
</evidence>
<dbReference type="Gene3D" id="1.10.1660.10">
    <property type="match status" value="1"/>
</dbReference>
<dbReference type="InterPro" id="IPR047057">
    <property type="entry name" value="MerR_fam"/>
</dbReference>
<dbReference type="RefSeq" id="WP_151540427.1">
    <property type="nucleotide sequence ID" value="NZ_WBMR01000030.1"/>
</dbReference>
<dbReference type="SUPFAM" id="SSF46955">
    <property type="entry name" value="Putative DNA-binding domain"/>
    <property type="match status" value="1"/>
</dbReference>
<dbReference type="PROSITE" id="PS00552">
    <property type="entry name" value="HTH_MERR_1"/>
    <property type="match status" value="1"/>
</dbReference>
<dbReference type="PANTHER" id="PTHR30204">
    <property type="entry name" value="REDOX-CYCLING DRUG-SENSING TRANSCRIPTIONAL ACTIVATOR SOXR"/>
    <property type="match status" value="1"/>
</dbReference>
<gene>
    <name evidence="3" type="ORF">F9B16_13745</name>
</gene>
<evidence type="ECO:0000313" key="3">
    <source>
        <dbReference type="EMBL" id="KAB2382790.1"/>
    </source>
</evidence>
<dbReference type="OrthoDB" id="5296483at2"/>
<organism evidence="3 4">
    <name type="scientific">Actinomadura montaniterrae</name>
    <dbReference type="NCBI Taxonomy" id="1803903"/>
    <lineage>
        <taxon>Bacteria</taxon>
        <taxon>Bacillati</taxon>
        <taxon>Actinomycetota</taxon>
        <taxon>Actinomycetes</taxon>
        <taxon>Streptosporangiales</taxon>
        <taxon>Thermomonosporaceae</taxon>
        <taxon>Actinomadura</taxon>
    </lineage>
</organism>
<sequence>MRIGRLSELTGVSRRLLRYYEEQGLIVSERCANGYRDYDERSVDRVLQIRGLLDAGLPTRIIKQILPCLDKPRRIVFSDATPEMIATLEAELDRMSRRIECLARNRDAIAEYLGEVRAHARAGAA</sequence>
<dbReference type="GO" id="GO:0003700">
    <property type="term" value="F:DNA-binding transcription factor activity"/>
    <property type="evidence" value="ECO:0007669"/>
    <property type="project" value="InterPro"/>
</dbReference>
<dbReference type="PANTHER" id="PTHR30204:SF93">
    <property type="entry name" value="HTH MERR-TYPE DOMAIN-CONTAINING PROTEIN"/>
    <property type="match status" value="1"/>
</dbReference>
<dbReference type="GO" id="GO:0003677">
    <property type="term" value="F:DNA binding"/>
    <property type="evidence" value="ECO:0007669"/>
    <property type="project" value="UniProtKB-KW"/>
</dbReference>
<dbReference type="CDD" id="cd01282">
    <property type="entry name" value="HTH_MerR-like_sg3"/>
    <property type="match status" value="1"/>
</dbReference>
<dbReference type="InterPro" id="IPR009061">
    <property type="entry name" value="DNA-bd_dom_put_sf"/>
</dbReference>